<dbReference type="Proteomes" id="UP000729290">
    <property type="component" value="Unassembled WGS sequence"/>
</dbReference>
<gene>
    <name evidence="4" type="ORF">H9X83_01945</name>
</gene>
<keyword evidence="5" id="KW-1185">Reference proteome</keyword>
<evidence type="ECO:0000256" key="1">
    <source>
        <dbReference type="ARBA" id="ARBA00022723"/>
    </source>
</evidence>
<evidence type="ECO:0000256" key="2">
    <source>
        <dbReference type="ARBA" id="ARBA00022801"/>
    </source>
</evidence>
<evidence type="ECO:0000313" key="5">
    <source>
        <dbReference type="Proteomes" id="UP000729290"/>
    </source>
</evidence>
<dbReference type="EMBL" id="JACSNV010000002">
    <property type="protein sequence ID" value="MBM6876921.1"/>
    <property type="molecule type" value="Genomic_DNA"/>
</dbReference>
<evidence type="ECO:0000259" key="3">
    <source>
        <dbReference type="Pfam" id="PF00149"/>
    </source>
</evidence>
<dbReference type="PANTHER" id="PTHR31302">
    <property type="entry name" value="TRANSMEMBRANE PROTEIN WITH METALLOPHOSPHOESTERASE DOMAIN-RELATED"/>
    <property type="match status" value="1"/>
</dbReference>
<keyword evidence="2" id="KW-0378">Hydrolase</keyword>
<comment type="caution">
    <text evidence="4">The sequence shown here is derived from an EMBL/GenBank/DDBJ whole genome shotgun (WGS) entry which is preliminary data.</text>
</comment>
<keyword evidence="1" id="KW-0479">Metal-binding</keyword>
<accession>A0ABS2G648</accession>
<dbReference type="Gene3D" id="3.60.21.10">
    <property type="match status" value="1"/>
</dbReference>
<dbReference type="CDD" id="cd07385">
    <property type="entry name" value="MPP_YkuE_C"/>
    <property type="match status" value="1"/>
</dbReference>
<dbReference type="SUPFAM" id="SSF56300">
    <property type="entry name" value="Metallo-dependent phosphatases"/>
    <property type="match status" value="1"/>
</dbReference>
<evidence type="ECO:0000313" key="4">
    <source>
        <dbReference type="EMBL" id="MBM6876921.1"/>
    </source>
</evidence>
<feature type="domain" description="Calcineurin-like phosphoesterase" evidence="3">
    <location>
        <begin position="44"/>
        <end position="207"/>
    </location>
</feature>
<proteinExistence type="predicted"/>
<name>A0ABS2G648_9FIRM</name>
<dbReference type="InterPro" id="IPR029052">
    <property type="entry name" value="Metallo-depent_PP-like"/>
</dbReference>
<reference evidence="4 5" key="1">
    <citation type="journal article" date="2021" name="Sci. Rep.">
        <title>The distribution of antibiotic resistance genes in chicken gut microbiota commensals.</title>
        <authorList>
            <person name="Juricova H."/>
            <person name="Matiasovicova J."/>
            <person name="Kubasova T."/>
            <person name="Cejkova D."/>
            <person name="Rychlik I."/>
        </authorList>
    </citation>
    <scope>NUCLEOTIDE SEQUENCE [LARGE SCALE GENOMIC DNA]</scope>
    <source>
        <strain evidence="4 5">An431b</strain>
    </source>
</reference>
<protein>
    <submittedName>
        <fullName evidence="4">Metallophosphoesterase</fullName>
    </submittedName>
</protein>
<sequence>MNKSSGKLLCAAAAAGAFLYWQDNGLMVSQQYYKGDVPEAFHGFKILHISDLQNKRFGKKQKNLIYRAECSSPDMIVITGDLIDRNRTNLDAAMELIDAIVDLAPVYYVSGNHEHQSGRFEELAERLTKAGVKVMNNGKTVIERDGDTIVLLGLTDKWANPHYRSILHMLCQGQEDAFKILLSHRPELFEEYVEEEIDLICCGHAHGGQIRLPGINGVFAPNQGFLPAYTAGMYREGKTAMVVSRGLGNSSFPFRIGNRPELVEITLMRKGSK</sequence>
<dbReference type="RefSeq" id="WP_205133116.1">
    <property type="nucleotide sequence ID" value="NZ_JACSNT010000004.1"/>
</dbReference>
<dbReference type="InterPro" id="IPR051158">
    <property type="entry name" value="Metallophosphoesterase_sf"/>
</dbReference>
<dbReference type="PANTHER" id="PTHR31302:SF31">
    <property type="entry name" value="PHOSPHODIESTERASE YAEI"/>
    <property type="match status" value="1"/>
</dbReference>
<organism evidence="4 5">
    <name type="scientific">Anaerotignum lactatifermentans</name>
    <dbReference type="NCBI Taxonomy" id="160404"/>
    <lineage>
        <taxon>Bacteria</taxon>
        <taxon>Bacillati</taxon>
        <taxon>Bacillota</taxon>
        <taxon>Clostridia</taxon>
        <taxon>Lachnospirales</taxon>
        <taxon>Anaerotignaceae</taxon>
        <taxon>Anaerotignum</taxon>
    </lineage>
</organism>
<dbReference type="InterPro" id="IPR004843">
    <property type="entry name" value="Calcineurin-like_PHP"/>
</dbReference>
<dbReference type="Pfam" id="PF00149">
    <property type="entry name" value="Metallophos"/>
    <property type="match status" value="1"/>
</dbReference>